<protein>
    <submittedName>
        <fullName evidence="2">FxLD family lantipeptide</fullName>
    </submittedName>
</protein>
<keyword evidence="3" id="KW-1185">Reference proteome</keyword>
<comment type="caution">
    <text evidence="2">The sequence shown here is derived from an EMBL/GenBank/DDBJ whole genome shotgun (WGS) entry which is preliminary data.</text>
</comment>
<organism evidence="2 3">
    <name type="scientific">Streptomonospora salina</name>
    <dbReference type="NCBI Taxonomy" id="104205"/>
    <lineage>
        <taxon>Bacteria</taxon>
        <taxon>Bacillati</taxon>
        <taxon>Actinomycetota</taxon>
        <taxon>Actinomycetes</taxon>
        <taxon>Streptosporangiales</taxon>
        <taxon>Nocardiopsidaceae</taxon>
        <taxon>Streptomonospora</taxon>
    </lineage>
</organism>
<evidence type="ECO:0000313" key="3">
    <source>
        <dbReference type="Proteomes" id="UP000578077"/>
    </source>
</evidence>
<gene>
    <name evidence="2" type="ORF">HNR25_003928</name>
</gene>
<evidence type="ECO:0000313" key="2">
    <source>
        <dbReference type="EMBL" id="MBB6000177.1"/>
    </source>
</evidence>
<dbReference type="AlphaFoldDB" id="A0A841E888"/>
<accession>A0A841E888</accession>
<dbReference type="Proteomes" id="UP000578077">
    <property type="component" value="Unassembled WGS sequence"/>
</dbReference>
<dbReference type="NCBIfam" id="TIGR04363">
    <property type="entry name" value="LD_lanti_pre"/>
    <property type="match status" value="1"/>
</dbReference>
<name>A0A841E888_9ACTN</name>
<dbReference type="RefSeq" id="WP_184637430.1">
    <property type="nucleotide sequence ID" value="NZ_BAABKT010000029.1"/>
</dbReference>
<feature type="region of interest" description="Disordered" evidence="1">
    <location>
        <begin position="1"/>
        <end position="24"/>
    </location>
</feature>
<dbReference type="EMBL" id="JACHLY010000001">
    <property type="protein sequence ID" value="MBB6000177.1"/>
    <property type="molecule type" value="Genomic_DNA"/>
</dbReference>
<sequence length="67" mass="7029">MKLDVIETPNGFTPVSEIGPDTQGDPFDLDLQVHVPAQSGALWSMTDDGCDPTCESACSPSCTDNGN</sequence>
<proteinExistence type="predicted"/>
<reference evidence="2 3" key="1">
    <citation type="submission" date="2020-08" db="EMBL/GenBank/DDBJ databases">
        <title>Sequencing the genomes of 1000 actinobacteria strains.</title>
        <authorList>
            <person name="Klenk H.-P."/>
        </authorList>
    </citation>
    <scope>NUCLEOTIDE SEQUENCE [LARGE SCALE GENOMIC DNA]</scope>
    <source>
        <strain evidence="2 3">DSM 44593</strain>
    </source>
</reference>
<evidence type="ECO:0000256" key="1">
    <source>
        <dbReference type="SAM" id="MobiDB-lite"/>
    </source>
</evidence>
<dbReference type="InterPro" id="IPR027575">
    <property type="entry name" value="LD_lanti_pre"/>
</dbReference>